<accession>A0A8S9L174</accession>
<evidence type="ECO:0000256" key="1">
    <source>
        <dbReference type="ARBA" id="ARBA00008668"/>
    </source>
</evidence>
<dbReference type="InterPro" id="IPR035669">
    <property type="entry name" value="SGNH_plant_lipase-like"/>
</dbReference>
<dbReference type="SUPFAM" id="SSF52266">
    <property type="entry name" value="SGNH hydrolase"/>
    <property type="match status" value="1"/>
</dbReference>
<evidence type="ECO:0000313" key="4">
    <source>
        <dbReference type="Proteomes" id="UP000712281"/>
    </source>
</evidence>
<dbReference type="PANTHER" id="PTHR45642">
    <property type="entry name" value="GDSL ESTERASE/LIPASE EXL3"/>
    <property type="match status" value="1"/>
</dbReference>
<proteinExistence type="inferred from homology"/>
<comment type="caution">
    <text evidence="3">The sequence shown here is derived from an EMBL/GenBank/DDBJ whole genome shotgun (WGS) entry which is preliminary data.</text>
</comment>
<reference evidence="3" key="1">
    <citation type="submission" date="2019-12" db="EMBL/GenBank/DDBJ databases">
        <title>Genome sequencing and annotation of Brassica cretica.</title>
        <authorList>
            <person name="Studholme D.J."/>
            <person name="Sarris P.F."/>
        </authorList>
    </citation>
    <scope>NUCLEOTIDE SEQUENCE</scope>
    <source>
        <strain evidence="3">PFS-001/15</strain>
        <tissue evidence="3">Leaf</tissue>
    </source>
</reference>
<gene>
    <name evidence="3" type="ORF">F2Q68_00007722</name>
</gene>
<sequence length="362" mass="39349">MMGFSKELEGTWFNFYVVVGSLMVLEVIVVVKAQLIPSMFIFGDSVVDVGNNNHIYTIVKANFPPYGRDFTTHTPTGRFCNGKLATDFTAENLGFTSYPQAYLSKKAKGRNLLIGANFASAASGYYDGTAKLYSAISLPQQLEHYKDYISRIQEIAASSNANATSIISDGIYVVSAGSSDFIQNYYINPLLYKVQSPDDFSDLLILSYSNFIQNLYSLGARRIGVTTLPPLGCLPAAITVAGPNEGGCSESLNNDAISFNSKLNATSQDLKRNLIGLNLVVFDIYQPLYDLATRPSEFGFAEARRACCGTGLLETSILCNPKSVGTCTNATEYVFWDGFHPTEAANKILSDNLLLSGISLIS</sequence>
<dbReference type="CDD" id="cd01837">
    <property type="entry name" value="SGNH_plant_lipase_like"/>
    <property type="match status" value="1"/>
</dbReference>
<keyword evidence="2" id="KW-1133">Transmembrane helix</keyword>
<evidence type="ECO:0000256" key="2">
    <source>
        <dbReference type="SAM" id="Phobius"/>
    </source>
</evidence>
<keyword evidence="2" id="KW-0472">Membrane</keyword>
<dbReference type="Gene3D" id="3.40.50.1110">
    <property type="entry name" value="SGNH hydrolase"/>
    <property type="match status" value="1"/>
</dbReference>
<dbReference type="AlphaFoldDB" id="A0A8S9L174"/>
<keyword evidence="2" id="KW-0812">Transmembrane</keyword>
<dbReference type="PANTHER" id="PTHR45642:SF67">
    <property type="entry name" value="GDSL-LIKE LIPASE_ACYLHYDROLASE FAMILY PROTEIN, EXPRESSED"/>
    <property type="match status" value="1"/>
</dbReference>
<evidence type="ECO:0000313" key="3">
    <source>
        <dbReference type="EMBL" id="KAF2599226.1"/>
    </source>
</evidence>
<dbReference type="InterPro" id="IPR050592">
    <property type="entry name" value="GDSL_lipolytic_enzyme"/>
</dbReference>
<organism evidence="3 4">
    <name type="scientific">Brassica cretica</name>
    <name type="common">Mustard</name>
    <dbReference type="NCBI Taxonomy" id="69181"/>
    <lineage>
        <taxon>Eukaryota</taxon>
        <taxon>Viridiplantae</taxon>
        <taxon>Streptophyta</taxon>
        <taxon>Embryophyta</taxon>
        <taxon>Tracheophyta</taxon>
        <taxon>Spermatophyta</taxon>
        <taxon>Magnoliopsida</taxon>
        <taxon>eudicotyledons</taxon>
        <taxon>Gunneridae</taxon>
        <taxon>Pentapetalae</taxon>
        <taxon>rosids</taxon>
        <taxon>malvids</taxon>
        <taxon>Brassicales</taxon>
        <taxon>Brassicaceae</taxon>
        <taxon>Brassiceae</taxon>
        <taxon>Brassica</taxon>
    </lineage>
</organism>
<name>A0A8S9L174_BRACR</name>
<protein>
    <submittedName>
        <fullName evidence="3">Uncharacterized protein</fullName>
    </submittedName>
</protein>
<feature type="transmembrane region" description="Helical" evidence="2">
    <location>
        <begin position="12"/>
        <end position="31"/>
    </location>
</feature>
<comment type="similarity">
    <text evidence="1">Belongs to the 'GDSL' lipolytic enzyme family.</text>
</comment>
<dbReference type="FunFam" id="3.40.50.1110:FF:000003">
    <property type="entry name" value="GDSL esterase/lipase APG"/>
    <property type="match status" value="1"/>
</dbReference>
<dbReference type="EMBL" id="QGKW02000717">
    <property type="protein sequence ID" value="KAF2599226.1"/>
    <property type="molecule type" value="Genomic_DNA"/>
</dbReference>
<dbReference type="GO" id="GO:0016788">
    <property type="term" value="F:hydrolase activity, acting on ester bonds"/>
    <property type="evidence" value="ECO:0007669"/>
    <property type="project" value="InterPro"/>
</dbReference>
<dbReference type="InterPro" id="IPR001087">
    <property type="entry name" value="GDSL"/>
</dbReference>
<dbReference type="Pfam" id="PF00657">
    <property type="entry name" value="Lipase_GDSL"/>
    <property type="match status" value="1"/>
</dbReference>
<dbReference type="InterPro" id="IPR036514">
    <property type="entry name" value="SGNH_hydro_sf"/>
</dbReference>
<dbReference type="Proteomes" id="UP000712281">
    <property type="component" value="Unassembled WGS sequence"/>
</dbReference>